<reference evidence="1 2" key="1">
    <citation type="submission" date="2013-11" db="EMBL/GenBank/DDBJ databases">
        <title>Opisthorchis viverrini - life in the bile duct.</title>
        <authorList>
            <person name="Young N.D."/>
            <person name="Nagarajan N."/>
            <person name="Lin S.J."/>
            <person name="Korhonen P.K."/>
            <person name="Jex A.R."/>
            <person name="Hall R.S."/>
            <person name="Safavi-Hemami H."/>
            <person name="Kaewkong W."/>
            <person name="Bertrand D."/>
            <person name="Gao S."/>
            <person name="Seet Q."/>
            <person name="Wongkham S."/>
            <person name="Teh B.T."/>
            <person name="Wongkham C."/>
            <person name="Intapan P.M."/>
            <person name="Maleewong W."/>
            <person name="Yang X."/>
            <person name="Hu M."/>
            <person name="Wang Z."/>
            <person name="Hofmann A."/>
            <person name="Sternberg P.W."/>
            <person name="Tan P."/>
            <person name="Wang J."/>
            <person name="Gasser R.B."/>
        </authorList>
    </citation>
    <scope>NUCLEOTIDE SEQUENCE [LARGE SCALE GENOMIC DNA]</scope>
</reference>
<dbReference type="Proteomes" id="UP000054324">
    <property type="component" value="Unassembled WGS sequence"/>
</dbReference>
<dbReference type="GeneID" id="20322860"/>
<proteinExistence type="predicted"/>
<organism evidence="1 2">
    <name type="scientific">Opisthorchis viverrini</name>
    <name type="common">Southeast Asian liver fluke</name>
    <dbReference type="NCBI Taxonomy" id="6198"/>
    <lineage>
        <taxon>Eukaryota</taxon>
        <taxon>Metazoa</taxon>
        <taxon>Spiralia</taxon>
        <taxon>Lophotrochozoa</taxon>
        <taxon>Platyhelminthes</taxon>
        <taxon>Trematoda</taxon>
        <taxon>Digenea</taxon>
        <taxon>Opisthorchiida</taxon>
        <taxon>Opisthorchiata</taxon>
        <taxon>Opisthorchiidae</taxon>
        <taxon>Opisthorchis</taxon>
    </lineage>
</organism>
<gene>
    <name evidence="1" type="ORF">T265_08681</name>
</gene>
<keyword evidence="2" id="KW-1185">Reference proteome</keyword>
<sequence length="87" mass="10062">MSIVYRGSRSSFTTFHSELKLSLVLTQDNDYHPPLENEIARRNTLLIRLLKILRQPMTSFALLEVHESGDSQTPNYLQICKTVQRIS</sequence>
<evidence type="ECO:0000313" key="2">
    <source>
        <dbReference type="Proteomes" id="UP000054324"/>
    </source>
</evidence>
<dbReference type="RefSeq" id="XP_009172816.1">
    <property type="nucleotide sequence ID" value="XM_009174552.1"/>
</dbReference>
<dbReference type="EMBL" id="KL596849">
    <property type="protein sequence ID" value="KER23463.1"/>
    <property type="molecule type" value="Genomic_DNA"/>
</dbReference>
<name>A0A074Z8K3_OPIVI</name>
<accession>A0A074Z8K3</accession>
<protein>
    <submittedName>
        <fullName evidence="1">Uncharacterized protein</fullName>
    </submittedName>
</protein>
<dbReference type="KEGG" id="ovi:T265_08681"/>
<dbReference type="AlphaFoldDB" id="A0A074Z8K3"/>
<dbReference type="CTD" id="20322860"/>
<evidence type="ECO:0000313" key="1">
    <source>
        <dbReference type="EMBL" id="KER23463.1"/>
    </source>
</evidence>